<evidence type="ECO:0000313" key="1">
    <source>
        <dbReference type="EMBL" id="MFA0792404.1"/>
    </source>
</evidence>
<protein>
    <submittedName>
        <fullName evidence="1">Uncharacterized protein</fullName>
    </submittedName>
</protein>
<organism evidence="1 2">
    <name type="scientific">Microbulbifer echini</name>
    <dbReference type="NCBI Taxonomy" id="1529067"/>
    <lineage>
        <taxon>Bacteria</taxon>
        <taxon>Pseudomonadati</taxon>
        <taxon>Pseudomonadota</taxon>
        <taxon>Gammaproteobacteria</taxon>
        <taxon>Cellvibrionales</taxon>
        <taxon>Microbulbiferaceae</taxon>
        <taxon>Microbulbifer</taxon>
    </lineage>
</organism>
<proteinExistence type="predicted"/>
<gene>
    <name evidence="1" type="ORF">ACCI51_17840</name>
</gene>
<reference evidence="1 2" key="1">
    <citation type="submission" date="2024-08" db="EMBL/GenBank/DDBJ databases">
        <authorList>
            <person name="Ishaq N."/>
        </authorList>
    </citation>
    <scope>NUCLEOTIDE SEQUENCE [LARGE SCALE GENOMIC DNA]</scope>
    <source>
        <strain evidence="1 2">JCM 30400</strain>
    </source>
</reference>
<keyword evidence="2" id="KW-1185">Reference proteome</keyword>
<name>A0ABV4NT85_9GAMM</name>
<dbReference type="Proteomes" id="UP001569414">
    <property type="component" value="Unassembled WGS sequence"/>
</dbReference>
<dbReference type="RefSeq" id="WP_299587123.1">
    <property type="nucleotide sequence ID" value="NZ_JBGMEL010000024.1"/>
</dbReference>
<comment type="caution">
    <text evidence="1">The sequence shown here is derived from an EMBL/GenBank/DDBJ whole genome shotgun (WGS) entry which is preliminary data.</text>
</comment>
<accession>A0ABV4NT85</accession>
<dbReference type="EMBL" id="JBGMEL010000024">
    <property type="protein sequence ID" value="MFA0792404.1"/>
    <property type="molecule type" value="Genomic_DNA"/>
</dbReference>
<sequence length="142" mass="15908">MAAIDTLRKQCIGRFDLDCGDDTSTFLDKLRPFSEVSMSDFYQIICAAEEIYQSTANDQVIDKDVIYQLNGCAHYVYIWALRDGAMLTCNGLISDAQKKQLEKIYKVLMGVIAQLCNPHDRSDNGTSPMEVYVGEFGTGDNK</sequence>
<evidence type="ECO:0000313" key="2">
    <source>
        <dbReference type="Proteomes" id="UP001569414"/>
    </source>
</evidence>